<dbReference type="NCBIfam" id="TIGR00654">
    <property type="entry name" value="PhzF_family"/>
    <property type="match status" value="1"/>
</dbReference>
<dbReference type="SUPFAM" id="SSF54506">
    <property type="entry name" value="Diaminopimelate epimerase-like"/>
    <property type="match status" value="1"/>
</dbReference>
<dbReference type="OrthoDB" id="9788221at2"/>
<gene>
    <name evidence="4" type="ORF">SAMN06297144_2246</name>
</gene>
<accession>A0A285QYS8</accession>
<dbReference type="Gene3D" id="3.10.310.10">
    <property type="entry name" value="Diaminopimelate Epimerase, Chain A, domain 1"/>
    <property type="match status" value="2"/>
</dbReference>
<dbReference type="Pfam" id="PF02567">
    <property type="entry name" value="PhzC-PhzF"/>
    <property type="match status" value="1"/>
</dbReference>
<reference evidence="4 5" key="1">
    <citation type="submission" date="2017-07" db="EMBL/GenBank/DDBJ databases">
        <authorList>
            <person name="Sun Z.S."/>
            <person name="Albrecht U."/>
            <person name="Echele G."/>
            <person name="Lee C.C."/>
        </authorList>
    </citation>
    <scope>NUCLEOTIDE SEQUENCE [LARGE SCALE GENOMIC DNA]</scope>
    <source>
        <strain evidence="4 5">CGMCC 1.12672</strain>
    </source>
</reference>
<keyword evidence="5" id="KW-1185">Reference proteome</keyword>
<name>A0A285QYS8_9SPHN</name>
<evidence type="ECO:0000313" key="4">
    <source>
        <dbReference type="EMBL" id="SOB87125.1"/>
    </source>
</evidence>
<dbReference type="PANTHER" id="PTHR13774:SF39">
    <property type="entry name" value="BIOSYNTHESIS PROTEIN, PUTATIVE-RELATED"/>
    <property type="match status" value="1"/>
</dbReference>
<dbReference type="InterPro" id="IPR003719">
    <property type="entry name" value="Phenazine_PhzF-like"/>
</dbReference>
<dbReference type="PANTHER" id="PTHR13774">
    <property type="entry name" value="PHENAZINE BIOSYNTHESIS PROTEIN"/>
    <property type="match status" value="1"/>
</dbReference>
<proteinExistence type="inferred from homology"/>
<dbReference type="EMBL" id="OBMI01000002">
    <property type="protein sequence ID" value="SOB87125.1"/>
    <property type="molecule type" value="Genomic_DNA"/>
</dbReference>
<comment type="similarity">
    <text evidence="1">Belongs to the PhzF family.</text>
</comment>
<sequence length="288" mass="30772">MPEPSVHLVHVFTAGAHGGNPAPIVLDADGMDNEAMRRVAAAHGHESGFVLRATGAADLRLRFWMPTQEVEMCGHATVGAIWVLNQQGRLRQERLRIETGSGVVDAIVSRSGGEDVEVEVSQPAATVEEVIGSDLRAEIIAVLGIPAGMLAEPIQNARTSRTKTLIPVRSGQVLDAITPDFSRVQELCDRLSSTGLYPYALTATPDVVDARQFPRSSGYPEDAATGVAAAALAFGLRARGHPLPTRAPLRVRQGRSMGRPSEIRVRFEDDGSSLRCWLGGAVRMGDPS</sequence>
<dbReference type="PIRSF" id="PIRSF016184">
    <property type="entry name" value="PhzC_PhzF"/>
    <property type="match status" value="1"/>
</dbReference>
<protein>
    <submittedName>
        <fullName evidence="4">Phenazine biosynthesis protein PhzF family</fullName>
    </submittedName>
</protein>
<dbReference type="RefSeq" id="WP_097064053.1">
    <property type="nucleotide sequence ID" value="NZ_OBMI01000002.1"/>
</dbReference>
<dbReference type="GO" id="GO:0016853">
    <property type="term" value="F:isomerase activity"/>
    <property type="evidence" value="ECO:0007669"/>
    <property type="project" value="UniProtKB-KW"/>
</dbReference>
<dbReference type="GO" id="GO:0005737">
    <property type="term" value="C:cytoplasm"/>
    <property type="evidence" value="ECO:0007669"/>
    <property type="project" value="TreeGrafter"/>
</dbReference>
<dbReference type="Proteomes" id="UP000219494">
    <property type="component" value="Unassembled WGS sequence"/>
</dbReference>
<organism evidence="4 5">
    <name type="scientific">Sphingomonas guangdongensis</name>
    <dbReference type="NCBI Taxonomy" id="1141890"/>
    <lineage>
        <taxon>Bacteria</taxon>
        <taxon>Pseudomonadati</taxon>
        <taxon>Pseudomonadota</taxon>
        <taxon>Alphaproteobacteria</taxon>
        <taxon>Sphingomonadales</taxon>
        <taxon>Sphingomonadaceae</taxon>
        <taxon>Sphingomonas</taxon>
    </lineage>
</organism>
<keyword evidence="2" id="KW-0413">Isomerase</keyword>
<feature type="active site" evidence="3">
    <location>
        <position position="46"/>
    </location>
</feature>
<dbReference type="AlphaFoldDB" id="A0A285QYS8"/>
<evidence type="ECO:0000313" key="5">
    <source>
        <dbReference type="Proteomes" id="UP000219494"/>
    </source>
</evidence>
<evidence type="ECO:0000256" key="2">
    <source>
        <dbReference type="ARBA" id="ARBA00023235"/>
    </source>
</evidence>
<evidence type="ECO:0000256" key="1">
    <source>
        <dbReference type="ARBA" id="ARBA00008270"/>
    </source>
</evidence>
<evidence type="ECO:0000256" key="3">
    <source>
        <dbReference type="PIRSR" id="PIRSR016184-1"/>
    </source>
</evidence>